<feature type="domain" description="YhaN AAA" evidence="3">
    <location>
        <begin position="1"/>
        <end position="198"/>
    </location>
</feature>
<dbReference type="Proteomes" id="UP001236652">
    <property type="component" value="Chromosome"/>
</dbReference>
<dbReference type="RefSeq" id="WP_231418678.1">
    <property type="nucleotide sequence ID" value="NZ_CP126446.1"/>
</dbReference>
<organism evidence="4 5">
    <name type="scientific">Pontibacillus chungwhensis</name>
    <dbReference type="NCBI Taxonomy" id="265426"/>
    <lineage>
        <taxon>Bacteria</taxon>
        <taxon>Bacillati</taxon>
        <taxon>Bacillota</taxon>
        <taxon>Bacilli</taxon>
        <taxon>Bacillales</taxon>
        <taxon>Bacillaceae</taxon>
        <taxon>Pontibacillus</taxon>
    </lineage>
</organism>
<name>A0ABY8UYZ9_9BACI</name>
<evidence type="ECO:0000256" key="2">
    <source>
        <dbReference type="SAM" id="Phobius"/>
    </source>
</evidence>
<protein>
    <submittedName>
        <fullName evidence="4">AAA family ATPase</fullName>
    </submittedName>
</protein>
<evidence type="ECO:0000313" key="5">
    <source>
        <dbReference type="Proteomes" id="UP001236652"/>
    </source>
</evidence>
<gene>
    <name evidence="4" type="ORF">QNI29_04440</name>
</gene>
<proteinExistence type="predicted"/>
<dbReference type="Pfam" id="PF13514">
    <property type="entry name" value="AAA_27"/>
    <property type="match status" value="1"/>
</dbReference>
<feature type="coiled-coil region" evidence="1">
    <location>
        <begin position="718"/>
        <end position="800"/>
    </location>
</feature>
<dbReference type="InterPro" id="IPR038734">
    <property type="entry name" value="YhaN_AAA"/>
</dbReference>
<dbReference type="SUPFAM" id="SSF52540">
    <property type="entry name" value="P-loop containing nucleoside triphosphate hydrolases"/>
    <property type="match status" value="1"/>
</dbReference>
<reference evidence="4 5" key="1">
    <citation type="submission" date="2023-05" db="EMBL/GenBank/DDBJ databases">
        <title>Comparative genomics reveals the evidence of polycyclic aromatic hydrocarbons degradation in moderately halophilic genus Pontibacillus.</title>
        <authorList>
            <person name="Yang H."/>
            <person name="Qian Z."/>
        </authorList>
    </citation>
    <scope>NUCLEOTIDE SEQUENCE [LARGE SCALE GENOMIC DNA]</scope>
    <source>
        <strain evidence="5">HN14</strain>
    </source>
</reference>
<evidence type="ECO:0000259" key="3">
    <source>
        <dbReference type="Pfam" id="PF13514"/>
    </source>
</evidence>
<keyword evidence="2" id="KW-1133">Transmembrane helix</keyword>
<keyword evidence="1" id="KW-0175">Coiled coil</keyword>
<feature type="coiled-coil region" evidence="1">
    <location>
        <begin position="192"/>
        <end position="229"/>
    </location>
</feature>
<feature type="transmembrane region" description="Helical" evidence="2">
    <location>
        <begin position="487"/>
        <end position="503"/>
    </location>
</feature>
<dbReference type="Gene3D" id="3.40.50.300">
    <property type="entry name" value="P-loop containing nucleotide triphosphate hydrolases"/>
    <property type="match status" value="2"/>
</dbReference>
<feature type="coiled-coil region" evidence="1">
    <location>
        <begin position="376"/>
        <end position="437"/>
    </location>
</feature>
<feature type="coiled-coil region" evidence="1">
    <location>
        <begin position="658"/>
        <end position="692"/>
    </location>
</feature>
<keyword evidence="5" id="KW-1185">Reference proteome</keyword>
<dbReference type="EMBL" id="CP126446">
    <property type="protein sequence ID" value="WIF98912.1"/>
    <property type="molecule type" value="Genomic_DNA"/>
</dbReference>
<dbReference type="InterPro" id="IPR027417">
    <property type="entry name" value="P-loop_NTPase"/>
</dbReference>
<evidence type="ECO:0000313" key="4">
    <source>
        <dbReference type="EMBL" id="WIF98912.1"/>
    </source>
</evidence>
<keyword evidence="2" id="KW-0812">Transmembrane</keyword>
<dbReference type="PANTHER" id="PTHR41259">
    <property type="entry name" value="DOUBLE-STRAND BREAK REPAIR RAD50 ATPASE, PUTATIVE-RELATED"/>
    <property type="match status" value="1"/>
</dbReference>
<feature type="transmembrane region" description="Helical" evidence="2">
    <location>
        <begin position="461"/>
        <end position="481"/>
    </location>
</feature>
<dbReference type="PANTHER" id="PTHR41259:SF1">
    <property type="entry name" value="DOUBLE-STRAND BREAK REPAIR RAD50 ATPASE, PUTATIVE-RELATED"/>
    <property type="match status" value="1"/>
</dbReference>
<keyword evidence="2" id="KW-0472">Membrane</keyword>
<evidence type="ECO:0000256" key="1">
    <source>
        <dbReference type="SAM" id="Coils"/>
    </source>
</evidence>
<sequence>MRLKQAFIYGFGKWQQETIDFREDGLTVFYGKNEAGKSTLRQFMMYMLFNFPPKKVKAFVPKMGGTVGGRLVIEDPSYGLITVEREMNQNGGKARCLFDDGTEREEDWLRHYLKGIDQPTFEAIFSFDLHDIQHIHTIGSKAIGDVLFGVGMTGSEQIYKVESKLEKEMERLFKKQGKKPELNEQFALVKEMEGTQAQLKQEERKYADLKMEEDEASNELNQLQEKRSAGTLHKDRLEKHNQAAHLIFRYQQLTEKRTSLPDHLSFPEQGLERYYKWKEQEMPILSEREVVQQSLKEIEAEREGVPDYDADLVDEGTKWMERKPEYDRNDARLETLIAESTQEQDQISRKLDELGIQLTFEELLDLSLPFYLEEEWQQMSREKASLEEDKDRLHQEIRANQEEQSRIQRYVSEHRDKRLSEEEEARLRAKVSNARENVWKKEMEEEELKSRNQFAKKQSKLGNQMAVVGIVLAFAGGISGWILSDPIWFIFSAILLIATLLLVNQLKQSTVQSPTNDRRGEEVSTATLSEWERQLQEQDHLVQERLKYEQEGQTLRMREIQLEEQLHTLGQRQQRIKQVIEEQVENYPFLRDVSETYWPKVYQRLSNLQTRQHEWWKKQEQIESIAARQKTLENQLFFFADRLQLGREGEIGFIWNNVADYVEKAEESKRDRSKLTERSIHLQKQLEQLEQRQGPIQRELQQLYDKACVTEAESFLQKGEMATEIANIEAELHQVEKQIDTIYMDNDASSEAKSMKIDEPSLKEALERARGELEAVEKEIEEKRQQLADLRSAIQYLEKDDRYSKKRHEVTLGKEKSRELAKEWATYKVAHTFLKRTKQMYQEERMPAVIEYCGHFFSILTRGTYLRVWMPEEGALTVERKDGYRFSVESLSQGTKEQLYVALRLALSQTIKEEHPLPFIIDDAFVNFDNERTDEMLEVLQQISQDQQVILFTCNDAINQKITERKKIFL</sequence>
<accession>A0ABY8UYZ9</accession>